<evidence type="ECO:0000256" key="10">
    <source>
        <dbReference type="ARBA" id="ARBA00023296"/>
    </source>
</evidence>
<dbReference type="Proteomes" id="UP001057237">
    <property type="component" value="Segment"/>
</dbReference>
<dbReference type="EMBL" id="ON529868">
    <property type="protein sequence ID" value="USN16842.1"/>
    <property type="molecule type" value="Genomic_DNA"/>
</dbReference>
<reference evidence="12" key="1">
    <citation type="submission" date="2022-05" db="EMBL/GenBank/DDBJ databases">
        <authorList>
            <person name="Friedrich I."/>
            <person name="Poehlein A."/>
            <person name="Schneider D."/>
            <person name="Hertel R."/>
            <person name="Daniel R."/>
        </authorList>
    </citation>
    <scope>NUCLEOTIDE SEQUENCE</scope>
</reference>
<evidence type="ECO:0000313" key="13">
    <source>
        <dbReference type="Proteomes" id="UP001057237"/>
    </source>
</evidence>
<keyword evidence="8" id="KW-1171">Viral genome ejection through host cell envelope</keyword>
<evidence type="ECO:0000256" key="8">
    <source>
        <dbReference type="ARBA" id="ARBA00023009"/>
    </source>
</evidence>
<organism evidence="12 13">
    <name type="scientific">Brevundimonas phage vB_BpoS-Babayka</name>
    <dbReference type="NCBI Taxonomy" id="2948596"/>
    <lineage>
        <taxon>Viruses</taxon>
        <taxon>Duplodnaviria</taxon>
        <taxon>Heunggongvirae</taxon>
        <taxon>Uroviricota</taxon>
        <taxon>Caudoviricetes</taxon>
        <taxon>Autographivirales</taxon>
        <taxon>Autonotataviridae</taxon>
        <taxon>Conareevirus</taxon>
        <taxon>Conareevirus babayka</taxon>
    </lineage>
</organism>
<keyword evidence="5" id="KW-1188">Viral release from host cell</keyword>
<evidence type="ECO:0000256" key="6">
    <source>
        <dbReference type="ARBA" id="ARBA00022844"/>
    </source>
</evidence>
<evidence type="ECO:0000256" key="2">
    <source>
        <dbReference type="ARBA" id="ARBA00004328"/>
    </source>
</evidence>
<sequence length="509" mass="56132">MAHAKQASARWSQLDNKRRGFIERLETYASWTIAKLCTPSGYDQNHSELSHGTQAVGGQAVNHLANKIMLALFAPSRPFFRLDPSDKMQQELAAANVNEQALALILSQGEKKAIQALDRMALRPKLYEAIKNLIVLGNVMLEFTKDTMRVIGIKRYCVRRSASGEVLELLIKDTMQFDELEPSVQEECRRQGMRPLEDAEVSLYRWVVRQENGDYRMTQHVDNIELSKKFQGKWSKDKLPFRVLTWDLSDDAHYGTGLVEDYRGDFAGLTMLSTAQVQAAILSSEFRWLVNPAGMTKPEDFRDSENGAAIPGVQGDVSLVQSGKAADLQVILNVNAEYINRIARGFLMGSAMTRDAERVTAEEIRMQASELETSLGGAYSRLAVDFQIPMAYWLMKKVDMSIEGTDVEPSIVTGLDALSRGGDLENLKLFLADVAGLGTLPPPVLAVLKVEPLLAAFATARRIKSSDFVKSGEEQQQDADAQAQAQQEQMAAQAGANVAQAEGEAAAGV</sequence>
<dbReference type="Pfam" id="PF12236">
    <property type="entry name" value="Head-tail_con"/>
    <property type="match status" value="1"/>
</dbReference>
<keyword evidence="9" id="KW-0231">Viral genome packaging</keyword>
<keyword evidence="3" id="KW-1244">Viral short tail ejection system</keyword>
<dbReference type="InterPro" id="IPR020991">
    <property type="entry name" value="Connector_podovirus"/>
</dbReference>
<feature type="compositionally biased region" description="Low complexity" evidence="11">
    <location>
        <begin position="478"/>
        <end position="497"/>
    </location>
</feature>
<proteinExistence type="predicted"/>
<keyword evidence="13" id="KW-1185">Reference proteome</keyword>
<protein>
    <submittedName>
        <fullName evidence="12">Portal protein</fullName>
    </submittedName>
</protein>
<dbReference type="GO" id="GO:0044423">
    <property type="term" value="C:virion component"/>
    <property type="evidence" value="ECO:0007669"/>
    <property type="project" value="UniProtKB-KW"/>
</dbReference>
<evidence type="ECO:0000256" key="3">
    <source>
        <dbReference type="ARBA" id="ARBA00022470"/>
    </source>
</evidence>
<feature type="region of interest" description="Disordered" evidence="11">
    <location>
        <begin position="469"/>
        <end position="497"/>
    </location>
</feature>
<comment type="function">
    <text evidence="1">Forms the portal vertex of the capsid. This portal plays critical roles in head assembly, genome packaging, neck/tail attachment, and genome ejection. The portal protein multimerizes as a single ring-shaped homododecamer arranged around a central channel.</text>
</comment>
<gene>
    <name evidence="12" type="ORF">BABAYKA_00390</name>
</gene>
<keyword evidence="6" id="KW-0946">Virion</keyword>
<evidence type="ECO:0000256" key="11">
    <source>
        <dbReference type="SAM" id="MobiDB-lite"/>
    </source>
</evidence>
<evidence type="ECO:0000256" key="7">
    <source>
        <dbReference type="ARBA" id="ARBA00022950"/>
    </source>
</evidence>
<comment type="subcellular location">
    <subcellularLocation>
        <location evidence="2">Virion</location>
    </subcellularLocation>
</comment>
<evidence type="ECO:0000256" key="1">
    <source>
        <dbReference type="ARBA" id="ARBA00003421"/>
    </source>
</evidence>
<accession>A0A9E7SNC3</accession>
<keyword evidence="7" id="KW-0118">Viral capsid assembly</keyword>
<evidence type="ECO:0000256" key="4">
    <source>
        <dbReference type="ARBA" id="ARBA00022595"/>
    </source>
</evidence>
<dbReference type="GO" id="GO:0099002">
    <property type="term" value="P:symbiont genome ejection through host cell envelope, short tail mechanism"/>
    <property type="evidence" value="ECO:0007669"/>
    <property type="project" value="UniProtKB-KW"/>
</dbReference>
<name>A0A9E7SNC3_9CAUD</name>
<evidence type="ECO:0000256" key="5">
    <source>
        <dbReference type="ARBA" id="ARBA00022612"/>
    </source>
</evidence>
<keyword evidence="10" id="KW-1160">Virus entry into host cell</keyword>
<evidence type="ECO:0000313" key="12">
    <source>
        <dbReference type="EMBL" id="USN16842.1"/>
    </source>
</evidence>
<evidence type="ECO:0000256" key="9">
    <source>
        <dbReference type="ARBA" id="ARBA00023219"/>
    </source>
</evidence>
<keyword evidence="4" id="KW-1162">Viral penetration into host cytoplasm</keyword>